<comment type="caution">
    <text evidence="13">The sequence shown here is derived from an EMBL/GenBank/DDBJ whole genome shotgun (WGS) entry which is preliminary data.</text>
</comment>
<protein>
    <recommendedName>
        <fullName evidence="9">GTPase Obg</fullName>
        <ecNumber evidence="9">3.6.5.-</ecNumber>
    </recommendedName>
    <alternativeName>
        <fullName evidence="9">GTP-binding protein Obg</fullName>
    </alternativeName>
</protein>
<dbReference type="PRINTS" id="PR00326">
    <property type="entry name" value="GTP1OBG"/>
</dbReference>
<keyword evidence="14" id="KW-1185">Reference proteome</keyword>
<feature type="binding site" evidence="9">
    <location>
        <begin position="166"/>
        <end position="173"/>
    </location>
    <ligand>
        <name>GTP</name>
        <dbReference type="ChEBI" id="CHEBI:37565"/>
    </ligand>
</feature>
<dbReference type="SUPFAM" id="SSF82051">
    <property type="entry name" value="Obg GTP-binding protein N-terminal domain"/>
    <property type="match status" value="1"/>
</dbReference>
<dbReference type="PROSITE" id="PS51710">
    <property type="entry name" value="G_OBG"/>
    <property type="match status" value="1"/>
</dbReference>
<feature type="domain" description="OBG-type G" evidence="10">
    <location>
        <begin position="160"/>
        <end position="328"/>
    </location>
</feature>
<dbReference type="Gene3D" id="3.30.300.350">
    <property type="entry name" value="GTP-binding protein OBG, C-terminal domain"/>
    <property type="match status" value="1"/>
</dbReference>
<dbReference type="HAMAP" id="MF_01454">
    <property type="entry name" value="GTPase_Obg"/>
    <property type="match status" value="1"/>
</dbReference>
<dbReference type="Pfam" id="PF09269">
    <property type="entry name" value="DUF1967"/>
    <property type="match status" value="1"/>
</dbReference>
<evidence type="ECO:0000256" key="5">
    <source>
        <dbReference type="ARBA" id="ARBA00022741"/>
    </source>
</evidence>
<dbReference type="Proteomes" id="UP001449582">
    <property type="component" value="Unassembled WGS sequence"/>
</dbReference>
<organism evidence="13 14">
    <name type="scientific">Ureaplasma ceti</name>
    <dbReference type="NCBI Taxonomy" id="3119530"/>
    <lineage>
        <taxon>Bacteria</taxon>
        <taxon>Bacillati</taxon>
        <taxon>Mycoplasmatota</taxon>
        <taxon>Mycoplasmoidales</taxon>
        <taxon>Mycoplasmoidaceae</taxon>
        <taxon>Ureaplasma</taxon>
    </lineage>
</organism>
<comment type="subcellular location">
    <subcellularLocation>
        <location evidence="9">Cytoplasm</location>
    </subcellularLocation>
</comment>
<evidence type="ECO:0000259" key="10">
    <source>
        <dbReference type="PROSITE" id="PS51710"/>
    </source>
</evidence>
<keyword evidence="4 9" id="KW-0479">Metal-binding</keyword>
<dbReference type="NCBIfam" id="NF008956">
    <property type="entry name" value="PRK12299.1"/>
    <property type="match status" value="1"/>
</dbReference>
<dbReference type="PANTHER" id="PTHR11702:SF31">
    <property type="entry name" value="MITOCHONDRIAL RIBOSOME-ASSOCIATED GTPASE 2"/>
    <property type="match status" value="1"/>
</dbReference>
<keyword evidence="5 9" id="KW-0547">Nucleotide-binding</keyword>
<keyword evidence="7 9" id="KW-0460">Magnesium</keyword>
<dbReference type="InterPro" id="IPR005225">
    <property type="entry name" value="Small_GTP-bd"/>
</dbReference>
<evidence type="ECO:0000256" key="7">
    <source>
        <dbReference type="ARBA" id="ARBA00022842"/>
    </source>
</evidence>
<evidence type="ECO:0000259" key="11">
    <source>
        <dbReference type="PROSITE" id="PS51881"/>
    </source>
</evidence>
<keyword evidence="3 9" id="KW-0963">Cytoplasm</keyword>
<dbReference type="Pfam" id="PF01926">
    <property type="entry name" value="MMR_HSR1"/>
    <property type="match status" value="1"/>
</dbReference>
<reference evidence="13" key="1">
    <citation type="submission" date="2024-02" db="EMBL/GenBank/DDBJ databases">
        <title>Draft genome sequence of new strains in genus Ureaplasma.</title>
        <authorList>
            <person name="Nakajima Y."/>
            <person name="Segawa T."/>
        </authorList>
    </citation>
    <scope>NUCLEOTIDE SEQUENCE [LARGE SCALE GENOMIC DNA]</scope>
    <source>
        <strain evidence="13">OM1</strain>
    </source>
</reference>
<evidence type="ECO:0000256" key="6">
    <source>
        <dbReference type="ARBA" id="ARBA00022801"/>
    </source>
</evidence>
<dbReference type="EMBL" id="BAABQM010000002">
    <property type="protein sequence ID" value="GAA5414552.1"/>
    <property type="molecule type" value="Genomic_DNA"/>
</dbReference>
<feature type="binding site" evidence="9">
    <location>
        <begin position="282"/>
        <end position="285"/>
    </location>
    <ligand>
        <name>GTP</name>
        <dbReference type="ChEBI" id="CHEBI:37565"/>
    </ligand>
</feature>
<sequence>MGFIDKCKLYVKAGDGGDGIVSWRREAHVPMGGPAGGNGGNGGNIYFIGDHNETSLEFLKYTKKILAKPGEKGDIKNMHGRNAEDVYVKIPLGTTVTNTKTKEVLADITIDGKKYLIAEGGLGGHGNAHFKSGYNKAPTLYECGEKGQDFELMLELKELADVGLIGLPNAGKSTLISKLTNAKPKIANYQFTTLIPILGAIDNGDQKIIIADIPGLIEGASEGVGLGHEFLRHIERCRILAHVISLDSDDNPDVLYSIETIFNELKKYNEKLIDKKIILIANKSDALDAEENLALIKKHYPQYQLFVTSALEGEGIDELKEFIINEYNDLVAYETFSQEEIVDWNQGRVERDSKLSRELTLTQNEDGMWVVQCDFLEYWVHRVPINTPDNLIRFNQKLATVQLEDKLREAGAEPGDMVDIYGVQIEYEE</sequence>
<evidence type="ECO:0000256" key="8">
    <source>
        <dbReference type="ARBA" id="ARBA00023134"/>
    </source>
</evidence>
<dbReference type="PROSITE" id="PS51883">
    <property type="entry name" value="OBG"/>
    <property type="match status" value="1"/>
</dbReference>
<evidence type="ECO:0000256" key="3">
    <source>
        <dbReference type="ARBA" id="ARBA00022490"/>
    </source>
</evidence>
<dbReference type="InterPro" id="IPR006169">
    <property type="entry name" value="GTP1_OBG_dom"/>
</dbReference>
<dbReference type="PIRSF" id="PIRSF002401">
    <property type="entry name" value="GTP_bd_Obg/CgtA"/>
    <property type="match status" value="1"/>
</dbReference>
<dbReference type="PROSITE" id="PS51881">
    <property type="entry name" value="OCT"/>
    <property type="match status" value="1"/>
</dbReference>
<dbReference type="EC" id="3.6.5.-" evidence="9"/>
<comment type="function">
    <text evidence="9">An essential GTPase which binds GTP, GDP and possibly (p)ppGpp with moderate affinity, with high nucleotide exchange rates and a fairly low GTP hydrolysis rate. Plays a role in control of the cell cycle, stress response, ribosome biogenesis and in those bacteria that undergo differentiation, in morphogenesis control.</text>
</comment>
<dbReference type="InterPro" id="IPR045086">
    <property type="entry name" value="OBG_GTPase"/>
</dbReference>
<dbReference type="RefSeq" id="WP_353289719.1">
    <property type="nucleotide sequence ID" value="NZ_BAABQM010000002.1"/>
</dbReference>
<comment type="similarity">
    <text evidence="2 9">Belongs to the TRAFAC class OBG-HflX-like GTPase superfamily. OBG GTPase family.</text>
</comment>
<keyword evidence="6 9" id="KW-0378">Hydrolase</keyword>
<dbReference type="SUPFAM" id="SSF52540">
    <property type="entry name" value="P-loop containing nucleoside triphosphate hydrolases"/>
    <property type="match status" value="1"/>
</dbReference>
<comment type="subunit">
    <text evidence="9">Monomer.</text>
</comment>
<dbReference type="PANTHER" id="PTHR11702">
    <property type="entry name" value="DEVELOPMENTALLY REGULATED GTP-BINDING PROTEIN-RELATED"/>
    <property type="match status" value="1"/>
</dbReference>
<dbReference type="Gene3D" id="2.70.210.12">
    <property type="entry name" value="GTP1/OBG domain"/>
    <property type="match status" value="1"/>
</dbReference>
<dbReference type="InterPro" id="IPR006073">
    <property type="entry name" value="GTP-bd"/>
</dbReference>
<dbReference type="NCBIfam" id="TIGR02729">
    <property type="entry name" value="Obg_CgtA"/>
    <property type="match status" value="1"/>
</dbReference>
<evidence type="ECO:0000256" key="1">
    <source>
        <dbReference type="ARBA" id="ARBA00001946"/>
    </source>
</evidence>
<dbReference type="InterPro" id="IPR027417">
    <property type="entry name" value="P-loop_NTPase"/>
</dbReference>
<feature type="binding site" evidence="9">
    <location>
        <position position="193"/>
    </location>
    <ligand>
        <name>Mg(2+)</name>
        <dbReference type="ChEBI" id="CHEBI:18420"/>
    </ligand>
</feature>
<dbReference type="PROSITE" id="PS00905">
    <property type="entry name" value="GTP1_OBG"/>
    <property type="match status" value="1"/>
</dbReference>
<evidence type="ECO:0000313" key="14">
    <source>
        <dbReference type="Proteomes" id="UP001449582"/>
    </source>
</evidence>
<feature type="binding site" evidence="9">
    <location>
        <begin position="212"/>
        <end position="215"/>
    </location>
    <ligand>
        <name>GTP</name>
        <dbReference type="ChEBI" id="CHEBI:37565"/>
    </ligand>
</feature>
<accession>A0ABP9U8R2</accession>
<evidence type="ECO:0000259" key="12">
    <source>
        <dbReference type="PROSITE" id="PS51883"/>
    </source>
</evidence>
<dbReference type="CDD" id="cd01898">
    <property type="entry name" value="Obg"/>
    <property type="match status" value="1"/>
</dbReference>
<dbReference type="SUPFAM" id="SSF102741">
    <property type="entry name" value="Obg GTP-binding protein C-terminal domain"/>
    <property type="match status" value="1"/>
</dbReference>
<evidence type="ECO:0000256" key="4">
    <source>
        <dbReference type="ARBA" id="ARBA00022723"/>
    </source>
</evidence>
<dbReference type="Pfam" id="PF01018">
    <property type="entry name" value="GTP1_OBG"/>
    <property type="match status" value="1"/>
</dbReference>
<comment type="cofactor">
    <cofactor evidence="1 9">
        <name>Mg(2+)</name>
        <dbReference type="ChEBI" id="CHEBI:18420"/>
    </cofactor>
</comment>
<feature type="binding site" evidence="9">
    <location>
        <begin position="309"/>
        <end position="311"/>
    </location>
    <ligand>
        <name>GTP</name>
        <dbReference type="ChEBI" id="CHEBI:37565"/>
    </ligand>
</feature>
<dbReference type="InterPro" id="IPR006074">
    <property type="entry name" value="GTP1-OBG_CS"/>
</dbReference>
<dbReference type="Gene3D" id="3.40.50.300">
    <property type="entry name" value="P-loop containing nucleotide triphosphate hydrolases"/>
    <property type="match status" value="1"/>
</dbReference>
<dbReference type="NCBIfam" id="TIGR00231">
    <property type="entry name" value="small_GTP"/>
    <property type="match status" value="1"/>
</dbReference>
<keyword evidence="8 9" id="KW-0342">GTP-binding</keyword>
<dbReference type="InterPro" id="IPR036346">
    <property type="entry name" value="GTP-bd_prot_GTP1/OBG_C_sf"/>
</dbReference>
<dbReference type="NCBIfam" id="TIGR03595">
    <property type="entry name" value="Obg_CgtA_exten"/>
    <property type="match status" value="1"/>
</dbReference>
<evidence type="ECO:0000256" key="2">
    <source>
        <dbReference type="ARBA" id="ARBA00007699"/>
    </source>
</evidence>
<dbReference type="InterPro" id="IPR031167">
    <property type="entry name" value="G_OBG"/>
</dbReference>
<name>A0ABP9U8R2_9BACT</name>
<dbReference type="InterPro" id="IPR014100">
    <property type="entry name" value="GTP-bd_Obg/CgtA"/>
</dbReference>
<feature type="domain" description="OCT" evidence="11">
    <location>
        <begin position="351"/>
        <end position="429"/>
    </location>
</feature>
<evidence type="ECO:0000313" key="13">
    <source>
        <dbReference type="EMBL" id="GAA5414552.1"/>
    </source>
</evidence>
<gene>
    <name evidence="13" type="primary">obgE</name>
    <name evidence="9" type="synonym">obg</name>
    <name evidence="13" type="ORF">UREOM_2630</name>
</gene>
<feature type="binding site" evidence="9">
    <location>
        <begin position="191"/>
        <end position="195"/>
    </location>
    <ligand>
        <name>GTP</name>
        <dbReference type="ChEBI" id="CHEBI:37565"/>
    </ligand>
</feature>
<evidence type="ECO:0000256" key="9">
    <source>
        <dbReference type="HAMAP-Rule" id="MF_01454"/>
    </source>
</evidence>
<dbReference type="InterPro" id="IPR036726">
    <property type="entry name" value="GTP1_OBG_dom_sf"/>
</dbReference>
<feature type="domain" description="Obg" evidence="12">
    <location>
        <begin position="1"/>
        <end position="159"/>
    </location>
</feature>
<feature type="binding site" evidence="9">
    <location>
        <position position="173"/>
    </location>
    <ligand>
        <name>Mg(2+)</name>
        <dbReference type="ChEBI" id="CHEBI:18420"/>
    </ligand>
</feature>
<proteinExistence type="inferred from homology"/>
<dbReference type="NCBIfam" id="NF008955">
    <property type="entry name" value="PRK12297.1"/>
    <property type="match status" value="1"/>
</dbReference>
<dbReference type="InterPro" id="IPR015349">
    <property type="entry name" value="OCT_dom"/>
</dbReference>